<evidence type="ECO:0000313" key="3">
    <source>
        <dbReference type="Proteomes" id="UP000291343"/>
    </source>
</evidence>
<dbReference type="AlphaFoldDB" id="A0A482WYA7"/>
<dbReference type="InParanoid" id="A0A482WYA7"/>
<gene>
    <name evidence="2" type="ORF">LSTR_LSTR006109</name>
</gene>
<accession>A0A482WYA7</accession>
<organism evidence="2 3">
    <name type="scientific">Laodelphax striatellus</name>
    <name type="common">Small brown planthopper</name>
    <name type="synonym">Delphax striatella</name>
    <dbReference type="NCBI Taxonomy" id="195883"/>
    <lineage>
        <taxon>Eukaryota</taxon>
        <taxon>Metazoa</taxon>
        <taxon>Ecdysozoa</taxon>
        <taxon>Arthropoda</taxon>
        <taxon>Hexapoda</taxon>
        <taxon>Insecta</taxon>
        <taxon>Pterygota</taxon>
        <taxon>Neoptera</taxon>
        <taxon>Paraneoptera</taxon>
        <taxon>Hemiptera</taxon>
        <taxon>Auchenorrhyncha</taxon>
        <taxon>Fulgoroidea</taxon>
        <taxon>Delphacidae</taxon>
        <taxon>Criomorphinae</taxon>
        <taxon>Laodelphax</taxon>
    </lineage>
</organism>
<dbReference type="EMBL" id="QKKF02022243">
    <property type="protein sequence ID" value="RZF38514.1"/>
    <property type="molecule type" value="Genomic_DNA"/>
</dbReference>
<name>A0A482WYA7_LAOST</name>
<feature type="region of interest" description="Disordered" evidence="1">
    <location>
        <begin position="30"/>
        <end position="72"/>
    </location>
</feature>
<feature type="compositionally biased region" description="Basic and acidic residues" evidence="1">
    <location>
        <begin position="30"/>
        <end position="54"/>
    </location>
</feature>
<keyword evidence="3" id="KW-1185">Reference proteome</keyword>
<evidence type="ECO:0000313" key="2">
    <source>
        <dbReference type="EMBL" id="RZF38514.1"/>
    </source>
</evidence>
<comment type="caution">
    <text evidence="2">The sequence shown here is derived from an EMBL/GenBank/DDBJ whole genome shotgun (WGS) entry which is preliminary data.</text>
</comment>
<proteinExistence type="predicted"/>
<reference evidence="2 3" key="1">
    <citation type="journal article" date="2017" name="Gigascience">
        <title>Genome sequence of the small brown planthopper, Laodelphax striatellus.</title>
        <authorList>
            <person name="Zhu J."/>
            <person name="Jiang F."/>
            <person name="Wang X."/>
            <person name="Yang P."/>
            <person name="Bao Y."/>
            <person name="Zhao W."/>
            <person name="Wang W."/>
            <person name="Lu H."/>
            <person name="Wang Q."/>
            <person name="Cui N."/>
            <person name="Li J."/>
            <person name="Chen X."/>
            <person name="Luo L."/>
            <person name="Yu J."/>
            <person name="Kang L."/>
            <person name="Cui F."/>
        </authorList>
    </citation>
    <scope>NUCLEOTIDE SEQUENCE [LARGE SCALE GENOMIC DNA]</scope>
    <source>
        <strain evidence="2">Lst14</strain>
    </source>
</reference>
<evidence type="ECO:0000256" key="1">
    <source>
        <dbReference type="SAM" id="MobiDB-lite"/>
    </source>
</evidence>
<sequence>MIGYEKQEKRVSMKKDKLLVEGELFSLENLKESNNKDKKRARSEENSPIAKDDSDANSLGKDTGKLGKKKNINNMETYITSKGKNKKDDVNTKALSITIATNI</sequence>
<dbReference type="Proteomes" id="UP000291343">
    <property type="component" value="Unassembled WGS sequence"/>
</dbReference>
<protein>
    <submittedName>
        <fullName evidence="2">Uncharacterized protein</fullName>
    </submittedName>
</protein>